<evidence type="ECO:0000256" key="3">
    <source>
        <dbReference type="ARBA" id="ARBA00023125"/>
    </source>
</evidence>
<dbReference type="PROSITE" id="PS00463">
    <property type="entry name" value="ZN2_CY6_FUNGAL_1"/>
    <property type="match status" value="1"/>
</dbReference>
<keyword evidence="3" id="KW-0238">DNA-binding</keyword>
<comment type="subcellular location">
    <subcellularLocation>
        <location evidence="1">Nucleus</location>
    </subcellularLocation>
</comment>
<evidence type="ECO:0000259" key="6">
    <source>
        <dbReference type="PROSITE" id="PS50048"/>
    </source>
</evidence>
<keyword evidence="8" id="KW-1185">Reference proteome</keyword>
<dbReference type="Proteomes" id="UP001595075">
    <property type="component" value="Unassembled WGS sequence"/>
</dbReference>
<dbReference type="InterPro" id="IPR051089">
    <property type="entry name" value="prtT"/>
</dbReference>
<protein>
    <recommendedName>
        <fullName evidence="6">Zn(2)-C6 fungal-type domain-containing protein</fullName>
    </recommendedName>
</protein>
<keyword evidence="5" id="KW-0539">Nucleus</keyword>
<organism evidence="7 8">
    <name type="scientific">Oculimacula yallundae</name>
    <dbReference type="NCBI Taxonomy" id="86028"/>
    <lineage>
        <taxon>Eukaryota</taxon>
        <taxon>Fungi</taxon>
        <taxon>Dikarya</taxon>
        <taxon>Ascomycota</taxon>
        <taxon>Pezizomycotina</taxon>
        <taxon>Leotiomycetes</taxon>
        <taxon>Helotiales</taxon>
        <taxon>Ploettnerulaceae</taxon>
        <taxon>Oculimacula</taxon>
    </lineage>
</organism>
<dbReference type="Pfam" id="PF00172">
    <property type="entry name" value="Zn_clus"/>
    <property type="match status" value="1"/>
</dbReference>
<dbReference type="CDD" id="cd00067">
    <property type="entry name" value="GAL4"/>
    <property type="match status" value="1"/>
</dbReference>
<dbReference type="SUPFAM" id="SSF57701">
    <property type="entry name" value="Zn2/Cys6 DNA-binding domain"/>
    <property type="match status" value="1"/>
</dbReference>
<comment type="caution">
    <text evidence="7">The sequence shown here is derived from an EMBL/GenBank/DDBJ whole genome shotgun (WGS) entry which is preliminary data.</text>
</comment>
<evidence type="ECO:0000313" key="8">
    <source>
        <dbReference type="Proteomes" id="UP001595075"/>
    </source>
</evidence>
<dbReference type="PROSITE" id="PS50048">
    <property type="entry name" value="ZN2_CY6_FUNGAL_2"/>
    <property type="match status" value="1"/>
</dbReference>
<dbReference type="EMBL" id="JAZHXI010000008">
    <property type="protein sequence ID" value="KAL2068773.1"/>
    <property type="molecule type" value="Genomic_DNA"/>
</dbReference>
<dbReference type="PANTHER" id="PTHR31845:SF17">
    <property type="entry name" value="ZN(II)2CYS6 TRANSCRIPTION FACTOR (EUROFUNG)"/>
    <property type="match status" value="1"/>
</dbReference>
<dbReference type="InterPro" id="IPR001138">
    <property type="entry name" value="Zn2Cys6_DnaBD"/>
</dbReference>
<keyword evidence="2" id="KW-0805">Transcription regulation</keyword>
<dbReference type="InterPro" id="IPR036864">
    <property type="entry name" value="Zn2-C6_fun-type_DNA-bd_sf"/>
</dbReference>
<dbReference type="PANTHER" id="PTHR31845">
    <property type="entry name" value="FINGER DOMAIN PROTEIN, PUTATIVE-RELATED"/>
    <property type="match status" value="1"/>
</dbReference>
<evidence type="ECO:0000256" key="4">
    <source>
        <dbReference type="ARBA" id="ARBA00023163"/>
    </source>
</evidence>
<accession>A0ABR4CFR4</accession>
<keyword evidence="4" id="KW-0804">Transcription</keyword>
<sequence>MSSSGSRNGNVMTIGPKPTKACVNCRRQKMKCEVDPGRTSSCKRCRLSQIPCIFKPRANAAAIPQDIVPILRPPHEDSGFDAAEPKLDPRTVLNRLNAIEALLGIASSSQPVLDDDVSLQTPDTESPFAGVWAAATHLRLTTRPPQSSKIWSRAVIEQLWLSFHKTMPGLHFLSKKKTSSKPTPLLLAAILYVSALHSPSPEFAALSPGFFVATCCAISELAVPIQAAPRVDQQDSNGENPKISTEEKAFQNVLGLILAGLISEAFIETTGLWITMGYRLTLDHCPVHMDERSYEWRGLFSGLQIIDLEHASLHMSCPILPKEAPLPSLRQLQSATKDPFYSLTQMMHIGLSHFVGRGLPTIWSFISSGQVDSTIRRPSAFTEADGKVIKEWARQLDDWLVSWNKPNDAELDAMMVFRQYSLHRLFVLSIYHPARGFDLFANNVANFERHELLISARATLKLQNEDKGIWSNWDLVMITWAALLVLQGIEGGVGEPDDFVLIQAHLNMLQYTHQPSPSLRHRLASRLESSLQNMHTPRPAPESEAMVDIASTSTNTNANANANNLSNNNANTGLDNDGNSWAIFDHRSMELASQNLNLGGGLDSHGNGGGGNGGGMGMSVSMGGNGGNGSGGNGMQGYDGGISGVGVGGQVAMEYGGEWGMGAGGGGGGEYSDAWQNTLFRLFGNVEEMPSGNAHGLV</sequence>
<evidence type="ECO:0000313" key="7">
    <source>
        <dbReference type="EMBL" id="KAL2068773.1"/>
    </source>
</evidence>
<name>A0ABR4CFR4_9HELO</name>
<evidence type="ECO:0000256" key="5">
    <source>
        <dbReference type="ARBA" id="ARBA00023242"/>
    </source>
</evidence>
<evidence type="ECO:0000256" key="1">
    <source>
        <dbReference type="ARBA" id="ARBA00004123"/>
    </source>
</evidence>
<gene>
    <name evidence="7" type="ORF">VTL71DRAFT_15111</name>
</gene>
<reference evidence="7 8" key="1">
    <citation type="journal article" date="2024" name="Commun. Biol.">
        <title>Comparative genomic analysis of thermophilic fungi reveals convergent evolutionary adaptations and gene losses.</title>
        <authorList>
            <person name="Steindorff A.S."/>
            <person name="Aguilar-Pontes M.V."/>
            <person name="Robinson A.J."/>
            <person name="Andreopoulos B."/>
            <person name="LaButti K."/>
            <person name="Kuo A."/>
            <person name="Mondo S."/>
            <person name="Riley R."/>
            <person name="Otillar R."/>
            <person name="Haridas S."/>
            <person name="Lipzen A."/>
            <person name="Grimwood J."/>
            <person name="Schmutz J."/>
            <person name="Clum A."/>
            <person name="Reid I.D."/>
            <person name="Moisan M.C."/>
            <person name="Butler G."/>
            <person name="Nguyen T.T.M."/>
            <person name="Dewar K."/>
            <person name="Conant G."/>
            <person name="Drula E."/>
            <person name="Henrissat B."/>
            <person name="Hansel C."/>
            <person name="Singer S."/>
            <person name="Hutchinson M.I."/>
            <person name="de Vries R.P."/>
            <person name="Natvig D.O."/>
            <person name="Powell A.J."/>
            <person name="Tsang A."/>
            <person name="Grigoriev I.V."/>
        </authorList>
    </citation>
    <scope>NUCLEOTIDE SEQUENCE [LARGE SCALE GENOMIC DNA]</scope>
    <source>
        <strain evidence="7 8">CBS 494.80</strain>
    </source>
</reference>
<evidence type="ECO:0000256" key="2">
    <source>
        <dbReference type="ARBA" id="ARBA00023015"/>
    </source>
</evidence>
<dbReference type="SMART" id="SM00066">
    <property type="entry name" value="GAL4"/>
    <property type="match status" value="1"/>
</dbReference>
<proteinExistence type="predicted"/>
<feature type="domain" description="Zn(2)-C6 fungal-type" evidence="6">
    <location>
        <begin position="21"/>
        <end position="54"/>
    </location>
</feature>
<dbReference type="Gene3D" id="4.10.240.10">
    <property type="entry name" value="Zn(2)-C6 fungal-type DNA-binding domain"/>
    <property type="match status" value="1"/>
</dbReference>